<evidence type="ECO:0000256" key="2">
    <source>
        <dbReference type="ARBA" id="ARBA00023002"/>
    </source>
</evidence>
<comment type="similarity">
    <text evidence="1">Belongs to the short-chain dehydrogenases/reductases (SDR) family.</text>
</comment>
<dbReference type="SUPFAM" id="SSF51735">
    <property type="entry name" value="NAD(P)-binding Rossmann-fold domains"/>
    <property type="match status" value="1"/>
</dbReference>
<dbReference type="InterPro" id="IPR036291">
    <property type="entry name" value="NAD(P)-bd_dom_sf"/>
</dbReference>
<evidence type="ECO:0000313" key="4">
    <source>
        <dbReference type="Proteomes" id="UP000747074"/>
    </source>
</evidence>
<protein>
    <submittedName>
        <fullName evidence="3">SDR family oxidoreductase</fullName>
    </submittedName>
</protein>
<dbReference type="PANTHER" id="PTHR24321:SF8">
    <property type="entry name" value="ESTRADIOL 17-BETA-DEHYDROGENASE 8-RELATED"/>
    <property type="match status" value="1"/>
</dbReference>
<keyword evidence="2" id="KW-0560">Oxidoreductase</keyword>
<dbReference type="InterPro" id="IPR020904">
    <property type="entry name" value="Sc_DH/Rdtase_CS"/>
</dbReference>
<dbReference type="CDD" id="cd05233">
    <property type="entry name" value="SDR_c"/>
    <property type="match status" value="1"/>
</dbReference>
<sequence>MDYGLIDKVVLINGSTGGIGQALCRAFAGEGCRLAISSTSQAKLDAFVPTLDIPEGKLFTSVVDVTEEAQVKAWIDSAYEHFGKIDVVIPNAGYEGKYQEIQDCTIEEYMKVYQINVFSVMFVMKYAAPYLIKNGNGAIVTIASNGSFTTSPGMSAYCSSKHAVAGLAKSVALELGPHGIHCNYICPGGVDTPMIGRIEKNTFGDTKTHKEAEQVFGAQYLDKRYCRPDEVANLALYLASDVSSHIMGSGIRLDGGMDALC</sequence>
<dbReference type="AlphaFoldDB" id="A0A921I681"/>
<dbReference type="FunFam" id="3.40.50.720:FF:000084">
    <property type="entry name" value="Short-chain dehydrogenase reductase"/>
    <property type="match status" value="1"/>
</dbReference>
<dbReference type="PROSITE" id="PS00061">
    <property type="entry name" value="ADH_SHORT"/>
    <property type="match status" value="1"/>
</dbReference>
<organism evidence="3 4">
    <name type="scientific">Bacteroides xylanisolvens</name>
    <dbReference type="NCBI Taxonomy" id="371601"/>
    <lineage>
        <taxon>Bacteria</taxon>
        <taxon>Pseudomonadati</taxon>
        <taxon>Bacteroidota</taxon>
        <taxon>Bacteroidia</taxon>
        <taxon>Bacteroidales</taxon>
        <taxon>Bacteroidaceae</taxon>
        <taxon>Bacteroides</taxon>
    </lineage>
</organism>
<dbReference type="Proteomes" id="UP000747074">
    <property type="component" value="Unassembled WGS sequence"/>
</dbReference>
<dbReference type="Pfam" id="PF13561">
    <property type="entry name" value="adh_short_C2"/>
    <property type="match status" value="1"/>
</dbReference>
<dbReference type="PRINTS" id="PR00081">
    <property type="entry name" value="GDHRDH"/>
</dbReference>
<dbReference type="PANTHER" id="PTHR24321">
    <property type="entry name" value="DEHYDROGENASES, SHORT CHAIN"/>
    <property type="match status" value="1"/>
</dbReference>
<dbReference type="InterPro" id="IPR002347">
    <property type="entry name" value="SDR_fam"/>
</dbReference>
<dbReference type="EMBL" id="DYVL01000133">
    <property type="protein sequence ID" value="HJG12496.1"/>
    <property type="molecule type" value="Genomic_DNA"/>
</dbReference>
<evidence type="ECO:0000256" key="1">
    <source>
        <dbReference type="ARBA" id="ARBA00006484"/>
    </source>
</evidence>
<comment type="caution">
    <text evidence="3">The sequence shown here is derived from an EMBL/GenBank/DDBJ whole genome shotgun (WGS) entry which is preliminary data.</text>
</comment>
<proteinExistence type="inferred from homology"/>
<accession>A0A921I681</accession>
<reference evidence="3" key="1">
    <citation type="journal article" date="2021" name="PeerJ">
        <title>Extensive microbial diversity within the chicken gut microbiome revealed by metagenomics and culture.</title>
        <authorList>
            <person name="Gilroy R."/>
            <person name="Ravi A."/>
            <person name="Getino M."/>
            <person name="Pursley I."/>
            <person name="Horton D.L."/>
            <person name="Alikhan N.F."/>
            <person name="Baker D."/>
            <person name="Gharbi K."/>
            <person name="Hall N."/>
            <person name="Watson M."/>
            <person name="Adriaenssens E.M."/>
            <person name="Foster-Nyarko E."/>
            <person name="Jarju S."/>
            <person name="Secka A."/>
            <person name="Antonio M."/>
            <person name="Oren A."/>
            <person name="Chaudhuri R.R."/>
            <person name="La Ragione R."/>
            <person name="Hildebrand F."/>
            <person name="Pallen M.J."/>
        </authorList>
    </citation>
    <scope>NUCLEOTIDE SEQUENCE</scope>
    <source>
        <strain evidence="3">CHK154-13316</strain>
    </source>
</reference>
<dbReference type="GO" id="GO:0016491">
    <property type="term" value="F:oxidoreductase activity"/>
    <property type="evidence" value="ECO:0007669"/>
    <property type="project" value="UniProtKB-KW"/>
</dbReference>
<gene>
    <name evidence="3" type="ORF">K8V07_11290</name>
</gene>
<dbReference type="PRINTS" id="PR00080">
    <property type="entry name" value="SDRFAMILY"/>
</dbReference>
<name>A0A921I681_9BACE</name>
<dbReference type="Gene3D" id="3.40.50.720">
    <property type="entry name" value="NAD(P)-binding Rossmann-like Domain"/>
    <property type="match status" value="1"/>
</dbReference>
<evidence type="ECO:0000313" key="3">
    <source>
        <dbReference type="EMBL" id="HJG12496.1"/>
    </source>
</evidence>
<reference evidence="3" key="2">
    <citation type="submission" date="2021-09" db="EMBL/GenBank/DDBJ databases">
        <authorList>
            <person name="Gilroy R."/>
        </authorList>
    </citation>
    <scope>NUCLEOTIDE SEQUENCE</scope>
    <source>
        <strain evidence="3">CHK154-13316</strain>
    </source>
</reference>